<accession>A0A923G3D8</accession>
<organism evidence="1">
    <name type="scientific">Pseudomonas urmiensis</name>
    <dbReference type="NCBI Taxonomy" id="2745493"/>
    <lineage>
        <taxon>Bacteria</taxon>
        <taxon>Pseudomonadati</taxon>
        <taxon>Pseudomonadota</taxon>
        <taxon>Gammaproteobacteria</taxon>
        <taxon>Pseudomonadales</taxon>
        <taxon>Pseudomonadaceae</taxon>
        <taxon>Pseudomonas</taxon>
    </lineage>
</organism>
<dbReference type="AlphaFoldDB" id="A0A923G3D8"/>
<dbReference type="RefSeq" id="WP_186557094.1">
    <property type="nucleotide sequence ID" value="NZ_JABWRE020000001.1"/>
</dbReference>
<dbReference type="EMBL" id="JABWRE010000023">
    <property type="protein sequence ID" value="MBC3443435.1"/>
    <property type="molecule type" value="Genomic_DNA"/>
</dbReference>
<reference evidence="3 4" key="1">
    <citation type="journal article" date="2012" name="Plant Soil">
        <title>Screening of plant growth-promoting traits in arsenic-resistant bacteria isolated from the rhizosphere of soybean plants from Argentinean agricultural soil.</title>
        <authorList>
            <person name="Wevar Oller A.L."/>
            <person name="Talano M.A."/>
            <person name="Agostini E."/>
        </authorList>
    </citation>
    <scope>NUCLEOTIDE SEQUENCE [LARGE SCALE GENOMIC DNA]</scope>
    <source>
        <strain evidence="3 4">AW4</strain>
    </source>
</reference>
<reference evidence="1" key="2">
    <citation type="journal article" date="2020" name="Microorganisms">
        <title>Reliable Identification of Environmental Pseudomonas Isolates Using the rpoD Gene.</title>
        <authorList>
            <consortium name="The Broad Institute Genome Sequencing Platform"/>
            <person name="Girard L."/>
            <person name="Lood C."/>
            <person name="Rokni-Zadeh H."/>
            <person name="van Noort V."/>
            <person name="Lavigne R."/>
            <person name="De Mot R."/>
        </authorList>
    </citation>
    <scope>NUCLEOTIDE SEQUENCE</scope>
    <source>
        <strain evidence="1">SWRI10</strain>
    </source>
</reference>
<reference evidence="2" key="4">
    <citation type="submission" date="2021-06" db="EMBL/GenBank/DDBJ databases">
        <title>Updating the genus Pseudomonas: Description of 43 new species and partition of the Pseudomonas putida group.</title>
        <authorList>
            <person name="Girard L."/>
            <person name="Lood C."/>
            <person name="Vandamme P."/>
            <person name="Rokni-Zadeh H."/>
            <person name="Van Noort V."/>
            <person name="Hofte M."/>
            <person name="Lavigne R."/>
            <person name="De Mot R."/>
        </authorList>
    </citation>
    <scope>NUCLEOTIDE SEQUENCE</scope>
    <source>
        <strain evidence="2">SWRI10</strain>
    </source>
</reference>
<dbReference type="EMBL" id="JABWRE020000001">
    <property type="protein sequence ID" value="MBV4536415.1"/>
    <property type="molecule type" value="Genomic_DNA"/>
</dbReference>
<reference evidence="3" key="5">
    <citation type="submission" date="2021-07" db="EMBL/GenBank/DDBJ databases">
        <authorList>
            <person name="Wevar Oller A.L."/>
            <person name="Talano M.A."/>
            <person name="Torres Tejerizo G.A."/>
            <person name="Agostini E."/>
        </authorList>
    </citation>
    <scope>NUCLEOTIDE SEQUENCE</scope>
    <source>
        <strain evidence="3">AW4</strain>
    </source>
</reference>
<evidence type="ECO:0000313" key="4">
    <source>
        <dbReference type="Proteomes" id="UP001621534"/>
    </source>
</evidence>
<reference evidence="1" key="3">
    <citation type="submission" date="2020-07" db="EMBL/GenBank/DDBJ databases">
        <authorList>
            <person name="Lood C."/>
            <person name="Girard L."/>
        </authorList>
    </citation>
    <scope>NUCLEOTIDE SEQUENCE</scope>
    <source>
        <strain evidence="1">SWRI10</strain>
    </source>
</reference>
<comment type="caution">
    <text evidence="1">The sequence shown here is derived from an EMBL/GenBank/DDBJ whole genome shotgun (WGS) entry which is preliminary data.</text>
</comment>
<sequence>MKVLHSKYPAHDIARSLILMQRTTTTGRDEPIIFQQSCLGLAQDQHQVVLRRYVEHYSPDSGHWVEYAHAVPTAELIAWIMAHGQLRIACSEGAEGSQVHV</sequence>
<proteinExistence type="predicted"/>
<protein>
    <submittedName>
        <fullName evidence="1">Uncharacterized protein</fullName>
    </submittedName>
</protein>
<dbReference type="Proteomes" id="UP000599879">
    <property type="component" value="Unassembled WGS sequence"/>
</dbReference>
<gene>
    <name evidence="2" type="ORF">HU737_010525</name>
    <name evidence="1" type="ORF">HU737_22315</name>
    <name evidence="3" type="ORF">KW869_11235</name>
</gene>
<name>A0A923G3D8_9PSED</name>
<keyword evidence="4" id="KW-1185">Reference proteome</keyword>
<evidence type="ECO:0000313" key="1">
    <source>
        <dbReference type="EMBL" id="MBC3443435.1"/>
    </source>
</evidence>
<dbReference type="Proteomes" id="UP001621534">
    <property type="component" value="Unassembled WGS sequence"/>
</dbReference>
<evidence type="ECO:0000313" key="3">
    <source>
        <dbReference type="EMBL" id="MFK5734104.1"/>
    </source>
</evidence>
<evidence type="ECO:0000313" key="2">
    <source>
        <dbReference type="EMBL" id="MBV4536415.1"/>
    </source>
</evidence>
<dbReference type="EMBL" id="JAHWXS010000010">
    <property type="protein sequence ID" value="MFK5734104.1"/>
    <property type="molecule type" value="Genomic_DNA"/>
</dbReference>